<proteinExistence type="predicted"/>
<dbReference type="InterPro" id="IPR050309">
    <property type="entry name" value="Type-B_Carboxylest/Lipase"/>
</dbReference>
<protein>
    <recommendedName>
        <fullName evidence="3">Carboxylesterase type B domain-containing protein</fullName>
    </recommendedName>
</protein>
<dbReference type="SUPFAM" id="SSF53474">
    <property type="entry name" value="alpha/beta-Hydrolases"/>
    <property type="match status" value="1"/>
</dbReference>
<evidence type="ECO:0000259" key="3">
    <source>
        <dbReference type="Pfam" id="PF00135"/>
    </source>
</evidence>
<evidence type="ECO:0000256" key="1">
    <source>
        <dbReference type="ARBA" id="ARBA00023180"/>
    </source>
</evidence>
<feature type="domain" description="Carboxylesterase type B" evidence="3">
    <location>
        <begin position="19"/>
        <end position="537"/>
    </location>
</feature>
<gene>
    <name evidence="4" type="ORF">ABMA28_016811</name>
</gene>
<sequence length="549" mass="61435">MMLQFVLSASVVLIAAECSVVITTTGPVRGKLVQDEHVSYYAYLGIPYAEPPKGDLRFKPPIPKQAWTQVLNATDHGPVCPQPEGKHTRDQMSEDCLYLNVIVPANVTKKTLPVLVYIHGGSFKSNSGNIDSFYGPEFFVKRGIIYVSMNYRLGALGYLSLGTDKAPGNAGIKDVLLALKWLNKNIQQFGGSSITIGGQSSGAATVHYLMLTEKSKGLFNQAILNSGSATNFRFLAAHPKENALALADQLGVQNHDDMENVVQHLIEADVFDIVDAQESIYKNNRNPMRAFAPFVPSIEKESDDAIITENPTDIIKAGMPQNLPILAGINGLEGAFMWPSLHKLPSETLKEIFPLCIPADIEYPTDSDAYADLVDSISELYFGSRNLSKWTQTRFYKLVTDTQYTYSVDSWIKIHKSRHDSEQLYYYLFDFDGDLNWAKLNYDIEFPGAVHSDEIGYLFVTPETKPILKNIDTRSQQTLDNILTFVTNFIKHGNPTPEGYGGKVTWPESGKDRHHLVINDCPEVVSQAPNKIRFDFWEQVYIEYSEYTD</sequence>
<keyword evidence="2" id="KW-0732">Signal</keyword>
<dbReference type="Proteomes" id="UP001549921">
    <property type="component" value="Unassembled WGS sequence"/>
</dbReference>
<dbReference type="Pfam" id="PF00135">
    <property type="entry name" value="COesterase"/>
    <property type="match status" value="1"/>
</dbReference>
<dbReference type="Gene3D" id="3.40.50.1820">
    <property type="entry name" value="alpha/beta hydrolase"/>
    <property type="match status" value="1"/>
</dbReference>
<dbReference type="PROSITE" id="PS00941">
    <property type="entry name" value="CARBOXYLESTERASE_B_2"/>
    <property type="match status" value="1"/>
</dbReference>
<feature type="chain" id="PRO_5044886065" description="Carboxylesterase type B domain-containing protein" evidence="2">
    <location>
        <begin position="17"/>
        <end position="549"/>
    </location>
</feature>
<dbReference type="InterPro" id="IPR029058">
    <property type="entry name" value="AB_hydrolase_fold"/>
</dbReference>
<dbReference type="EMBL" id="JBEDNZ010000009">
    <property type="protein sequence ID" value="KAL0838762.1"/>
    <property type="molecule type" value="Genomic_DNA"/>
</dbReference>
<dbReference type="AlphaFoldDB" id="A0ABD0T8T8"/>
<keyword evidence="1" id="KW-0325">Glycoprotein</keyword>
<name>A0ABD0T8T8_LOXSC</name>
<reference evidence="4 5" key="1">
    <citation type="submission" date="2024-06" db="EMBL/GenBank/DDBJ databases">
        <title>A chromosome-level genome assembly of beet webworm, Loxostege sticticalis.</title>
        <authorList>
            <person name="Zhang Y."/>
        </authorList>
    </citation>
    <scope>NUCLEOTIDE SEQUENCE [LARGE SCALE GENOMIC DNA]</scope>
    <source>
        <strain evidence="4">AQ028</strain>
        <tissue evidence="4">Male pupae</tissue>
    </source>
</reference>
<evidence type="ECO:0000256" key="2">
    <source>
        <dbReference type="SAM" id="SignalP"/>
    </source>
</evidence>
<organism evidence="4 5">
    <name type="scientific">Loxostege sticticalis</name>
    <name type="common">Beet webworm moth</name>
    <dbReference type="NCBI Taxonomy" id="481309"/>
    <lineage>
        <taxon>Eukaryota</taxon>
        <taxon>Metazoa</taxon>
        <taxon>Ecdysozoa</taxon>
        <taxon>Arthropoda</taxon>
        <taxon>Hexapoda</taxon>
        <taxon>Insecta</taxon>
        <taxon>Pterygota</taxon>
        <taxon>Neoptera</taxon>
        <taxon>Endopterygota</taxon>
        <taxon>Lepidoptera</taxon>
        <taxon>Glossata</taxon>
        <taxon>Ditrysia</taxon>
        <taxon>Pyraloidea</taxon>
        <taxon>Crambidae</taxon>
        <taxon>Pyraustinae</taxon>
        <taxon>Loxostege</taxon>
    </lineage>
</organism>
<comment type="caution">
    <text evidence="4">The sequence shown here is derived from an EMBL/GenBank/DDBJ whole genome shotgun (WGS) entry which is preliminary data.</text>
</comment>
<evidence type="ECO:0000313" key="4">
    <source>
        <dbReference type="EMBL" id="KAL0838762.1"/>
    </source>
</evidence>
<feature type="signal peptide" evidence="2">
    <location>
        <begin position="1"/>
        <end position="16"/>
    </location>
</feature>
<accession>A0ABD0T8T8</accession>
<dbReference type="InterPro" id="IPR019819">
    <property type="entry name" value="Carboxylesterase_B_CS"/>
</dbReference>
<dbReference type="PANTHER" id="PTHR11559">
    <property type="entry name" value="CARBOXYLESTERASE"/>
    <property type="match status" value="1"/>
</dbReference>
<dbReference type="InterPro" id="IPR002018">
    <property type="entry name" value="CarbesteraseB"/>
</dbReference>
<evidence type="ECO:0000313" key="5">
    <source>
        <dbReference type="Proteomes" id="UP001549921"/>
    </source>
</evidence>